<dbReference type="SUPFAM" id="SSF53474">
    <property type="entry name" value="alpha/beta-Hydrolases"/>
    <property type="match status" value="1"/>
</dbReference>
<dbReference type="InterPro" id="IPR029058">
    <property type="entry name" value="AB_hydrolase_fold"/>
</dbReference>
<protein>
    <submittedName>
        <fullName evidence="6">Alpha/beta fold hydrolase</fullName>
    </submittedName>
</protein>
<dbReference type="GO" id="GO:0005324">
    <property type="term" value="F:long-chain fatty acid transmembrane transporter activity"/>
    <property type="evidence" value="ECO:0007669"/>
    <property type="project" value="TreeGrafter"/>
</dbReference>
<dbReference type="Gene3D" id="3.40.50.1820">
    <property type="entry name" value="alpha/beta hydrolase"/>
    <property type="match status" value="1"/>
</dbReference>
<dbReference type="AlphaFoldDB" id="A0A5B1LEF6"/>
<evidence type="ECO:0000313" key="7">
    <source>
        <dbReference type="Proteomes" id="UP000325003"/>
    </source>
</evidence>
<dbReference type="GO" id="GO:0016787">
    <property type="term" value="F:hydrolase activity"/>
    <property type="evidence" value="ECO:0007669"/>
    <property type="project" value="UniProtKB-KW"/>
</dbReference>
<keyword evidence="4" id="KW-0067">ATP-binding</keyword>
<reference evidence="6 7" key="2">
    <citation type="submission" date="2019-09" db="EMBL/GenBank/DDBJ databases">
        <authorList>
            <person name="Jin C."/>
        </authorList>
    </citation>
    <scope>NUCLEOTIDE SEQUENCE [LARGE SCALE GENOMIC DNA]</scope>
    <source>
        <strain evidence="6 7">BN130099</strain>
    </source>
</reference>
<sequence>MAGPLGRITRHTQNLLEVARYGGLRTGELPSEFEIADRGVHHRLRRYVTDLPADAPAIVLVPPLMVSSEVFDVSPQASAVRTLAAGGVQPWVVDFGSPEHEPGGLDRTIEDHVLAVDQAVDFVRKETGRPVHLAGYSQGGMFCYQVAAYRRSKDIASITVYGSPVDMHGSTPFKVPAPVAQTGARLLSGTANRYSLPGWMTRTGFRALDPIGAVTGQISFLWALHDREALLPREGQRQFLMRDGWVAFPGPSLAYVLEQFVLHNRMLSGGFSVAGRAVSLADIDVPVLTIVGEVDEIAPAATVRAIRQAAPRAEVYELSMRAGHFGLVVGSAAIARTWPATAAWVKWREGQGELPEEAVAVPETEASPAPRERLEHNLELAGSIAELTARRIAEEAAHPVRRIQRLFTPAAQIPRVARAVGLRGSTHESLATVFDRRAAHASETVGFLFEGLVYDYGVINDRVDRIVRGLIIDGVEPGDRVGVLMATRPTALALIVALNRIGAVAVLLRPDGDSAREAALGEVSRVYTDPAHEALRPAGIPGKAFILRGGAESADGVNDLEVKEQDAPPLPKWYRRNPGRADDLAFVFFTGHRARTRMVRVTNGRWALTAYGTASSAQLSDRDTLFSVSPLHHPAGLLTAIGGAIVGGSRIAMLSDLEPETFWAEARRYGVTAVSYTWTQLNALVEAAPNPAERDHTIRLFFGSGLPRGLWRRVTERFAPAGVLEMWGSSEIGAIMGNVSGTKIGAVGRPLPGSAKIRLARFDLETGEIARDASGFAIPAAAGELGLLMASDKATVRDLDAQTDVFAPGDSWHATASLFRRDADGDYWLEGVVEEIIQTVAGPVLPAPVGAVFEELPNVTSAVAYPLTDASGTDVVVVALSARKDVGAAALTAAAWRLPAQTRPAIVHLVDEMPLSSAGRPAGTVIRSAGVTGPAWRYDPKRDEYRPMTKAALAKLAATPPA</sequence>
<dbReference type="GO" id="GO:0044539">
    <property type="term" value="P:long-chain fatty acid import into cell"/>
    <property type="evidence" value="ECO:0007669"/>
    <property type="project" value="TreeGrafter"/>
</dbReference>
<comment type="similarity">
    <text evidence="1">Belongs to the ATP-dependent AMP-binding enzyme family.</text>
</comment>
<evidence type="ECO:0000256" key="4">
    <source>
        <dbReference type="ARBA" id="ARBA00022840"/>
    </source>
</evidence>
<comment type="caution">
    <text evidence="6">The sequence shown here is derived from an EMBL/GenBank/DDBJ whole genome shotgun (WGS) entry which is preliminary data.</text>
</comment>
<organism evidence="6 7">
    <name type="scientific">Nocardioides humilatus</name>
    <dbReference type="NCBI Taxonomy" id="2607660"/>
    <lineage>
        <taxon>Bacteria</taxon>
        <taxon>Bacillati</taxon>
        <taxon>Actinomycetota</taxon>
        <taxon>Actinomycetes</taxon>
        <taxon>Propionibacteriales</taxon>
        <taxon>Nocardioidaceae</taxon>
        <taxon>Nocardioides</taxon>
    </lineage>
</organism>
<dbReference type="InterPro" id="IPR000873">
    <property type="entry name" value="AMP-dep_synth/lig_dom"/>
</dbReference>
<proteinExistence type="inferred from homology"/>
<keyword evidence="2" id="KW-0436">Ligase</keyword>
<dbReference type="PANTHER" id="PTHR43107:SF15">
    <property type="entry name" value="FATTY ACID TRANSPORT PROTEIN 3, ISOFORM A"/>
    <property type="match status" value="1"/>
</dbReference>
<dbReference type="GO" id="GO:0004467">
    <property type="term" value="F:long-chain fatty acid-CoA ligase activity"/>
    <property type="evidence" value="ECO:0007669"/>
    <property type="project" value="TreeGrafter"/>
</dbReference>
<evidence type="ECO:0000259" key="5">
    <source>
        <dbReference type="Pfam" id="PF00501"/>
    </source>
</evidence>
<dbReference type="GO" id="GO:0005524">
    <property type="term" value="F:ATP binding"/>
    <property type="evidence" value="ECO:0007669"/>
    <property type="project" value="UniProtKB-KW"/>
</dbReference>
<reference evidence="6 7" key="1">
    <citation type="submission" date="2019-09" db="EMBL/GenBank/DDBJ databases">
        <title>Nocardioides panacisoli sp. nov., isolated from the soil of a ginseng field.</title>
        <authorList>
            <person name="Cho C."/>
        </authorList>
    </citation>
    <scope>NUCLEOTIDE SEQUENCE [LARGE SCALE GENOMIC DNA]</scope>
    <source>
        <strain evidence="6 7">BN130099</strain>
    </source>
</reference>
<evidence type="ECO:0000313" key="6">
    <source>
        <dbReference type="EMBL" id="KAA1419093.1"/>
    </source>
</evidence>
<dbReference type="SUPFAM" id="SSF56801">
    <property type="entry name" value="Acetyl-CoA synthetase-like"/>
    <property type="match status" value="1"/>
</dbReference>
<keyword evidence="6" id="KW-0378">Hydrolase</keyword>
<name>A0A5B1LEF6_9ACTN</name>
<dbReference type="NCBIfam" id="NF005898">
    <property type="entry name" value="PRK07868.1"/>
    <property type="match status" value="1"/>
</dbReference>
<accession>A0A5B1LEF6</accession>
<dbReference type="Gene3D" id="3.30.300.30">
    <property type="match status" value="1"/>
</dbReference>
<dbReference type="InterPro" id="IPR045851">
    <property type="entry name" value="AMP-bd_C_sf"/>
</dbReference>
<gene>
    <name evidence="6" type="ORF">F0U44_11580</name>
</gene>
<dbReference type="PANTHER" id="PTHR43107">
    <property type="entry name" value="LONG-CHAIN FATTY ACID TRANSPORT PROTEIN"/>
    <property type="match status" value="1"/>
</dbReference>
<dbReference type="Proteomes" id="UP000325003">
    <property type="component" value="Unassembled WGS sequence"/>
</dbReference>
<evidence type="ECO:0000256" key="3">
    <source>
        <dbReference type="ARBA" id="ARBA00022741"/>
    </source>
</evidence>
<dbReference type="Gene3D" id="3.40.50.12780">
    <property type="entry name" value="N-terminal domain of ligase-like"/>
    <property type="match status" value="1"/>
</dbReference>
<keyword evidence="3" id="KW-0547">Nucleotide-binding</keyword>
<feature type="domain" description="AMP-dependent synthetase/ligase" evidence="5">
    <location>
        <begin position="434"/>
        <end position="768"/>
    </location>
</feature>
<evidence type="ECO:0000256" key="1">
    <source>
        <dbReference type="ARBA" id="ARBA00006432"/>
    </source>
</evidence>
<dbReference type="RefSeq" id="WP_149728428.1">
    <property type="nucleotide sequence ID" value="NZ_VUJV01000003.1"/>
</dbReference>
<dbReference type="InterPro" id="IPR042099">
    <property type="entry name" value="ANL_N_sf"/>
</dbReference>
<evidence type="ECO:0000256" key="2">
    <source>
        <dbReference type="ARBA" id="ARBA00022598"/>
    </source>
</evidence>
<keyword evidence="7" id="KW-1185">Reference proteome</keyword>
<dbReference type="Pfam" id="PF00501">
    <property type="entry name" value="AMP-binding"/>
    <property type="match status" value="1"/>
</dbReference>
<dbReference type="GO" id="GO:0005886">
    <property type="term" value="C:plasma membrane"/>
    <property type="evidence" value="ECO:0007669"/>
    <property type="project" value="TreeGrafter"/>
</dbReference>
<dbReference type="EMBL" id="VUJV01000003">
    <property type="protein sequence ID" value="KAA1419093.1"/>
    <property type="molecule type" value="Genomic_DNA"/>
</dbReference>